<dbReference type="HOGENOM" id="CLU_970775_0_0_1"/>
<dbReference type="STRING" id="121224.E0VAH0"/>
<proteinExistence type="predicted"/>
<evidence type="ECO:0000313" key="3">
    <source>
        <dbReference type="Proteomes" id="UP000009046"/>
    </source>
</evidence>
<dbReference type="Proteomes" id="UP000009046">
    <property type="component" value="Unassembled WGS sequence"/>
</dbReference>
<dbReference type="KEGG" id="phu:Phum_PHUM037800"/>
<name>E0VAH0_PEDHC</name>
<dbReference type="OMA" id="SIICENM"/>
<dbReference type="EMBL" id="DS235006">
    <property type="protein sequence ID" value="EEB10376.1"/>
    <property type="molecule type" value="Genomic_DNA"/>
</dbReference>
<evidence type="ECO:0000313" key="1">
    <source>
        <dbReference type="EMBL" id="EEB10376.1"/>
    </source>
</evidence>
<dbReference type="InParanoid" id="E0VAH0"/>
<protein>
    <submittedName>
        <fullName evidence="1 2">Uncharacterized protein</fullName>
    </submittedName>
</protein>
<evidence type="ECO:0000313" key="2">
    <source>
        <dbReference type="EnsemblMetazoa" id="PHUM037800-PA"/>
    </source>
</evidence>
<dbReference type="GeneID" id="8232427"/>
<dbReference type="RefSeq" id="XP_002423114.1">
    <property type="nucleotide sequence ID" value="XM_002423069.1"/>
</dbReference>
<reference evidence="1" key="1">
    <citation type="submission" date="2007-04" db="EMBL/GenBank/DDBJ databases">
        <title>Annotation of Pediculus humanus corporis strain USDA.</title>
        <authorList>
            <person name="Kirkness E."/>
            <person name="Hannick L."/>
            <person name="Hass B."/>
            <person name="Bruggner R."/>
            <person name="Lawson D."/>
            <person name="Bidwell S."/>
            <person name="Joardar V."/>
            <person name="Caler E."/>
            <person name="Walenz B."/>
            <person name="Inman J."/>
            <person name="Schobel S."/>
            <person name="Galinsky K."/>
            <person name="Amedeo P."/>
            <person name="Strausberg R."/>
        </authorList>
    </citation>
    <scope>NUCLEOTIDE SEQUENCE</scope>
    <source>
        <strain evidence="1">USDA</strain>
    </source>
</reference>
<gene>
    <name evidence="2" type="primary">8232427</name>
    <name evidence="1" type="ORF">Phum_PHUM037800</name>
</gene>
<organism>
    <name type="scientific">Pediculus humanus subsp. corporis</name>
    <name type="common">Body louse</name>
    <dbReference type="NCBI Taxonomy" id="121224"/>
    <lineage>
        <taxon>Eukaryota</taxon>
        <taxon>Metazoa</taxon>
        <taxon>Ecdysozoa</taxon>
        <taxon>Arthropoda</taxon>
        <taxon>Hexapoda</taxon>
        <taxon>Insecta</taxon>
        <taxon>Pterygota</taxon>
        <taxon>Neoptera</taxon>
        <taxon>Paraneoptera</taxon>
        <taxon>Psocodea</taxon>
        <taxon>Troctomorpha</taxon>
        <taxon>Phthiraptera</taxon>
        <taxon>Anoplura</taxon>
        <taxon>Pediculidae</taxon>
        <taxon>Pediculus</taxon>
    </lineage>
</organism>
<sequence length="287" mass="34980">MKKDLLAREIVLDEKSLEKIRDKWYIKLFDIRIPEMQDNLRHILHYMEKLIETHNFRKLLFEEERSTFDEMYVNQAQSQSIYLKRMEDLHKSFLESVDEKKKNSTEEFTQIDNEESIICENMKSMLFLMEQNKNQKEDQMNCEMFLKIDDEKSKNTERLENLRGTMEKRMEKKWEDIGNTIRNYNLLTQKRRKEYTVLKTKDDADSKIITEQTKKIQKMSELKEIRIKGERILTLFRICRKFETEIEKIRPVGDTLHLLKTTEMQDKRKTHLEEKNIDQTGNYIERF</sequence>
<dbReference type="EMBL" id="AAZO01000446">
    <property type="status" value="NOT_ANNOTATED_CDS"/>
    <property type="molecule type" value="Genomic_DNA"/>
</dbReference>
<dbReference type="VEuPathDB" id="VectorBase:PHUM037800"/>
<accession>E0VAH0</accession>
<reference evidence="1" key="2">
    <citation type="submission" date="2007-04" db="EMBL/GenBank/DDBJ databases">
        <title>The genome of the human body louse.</title>
        <authorList>
            <consortium name="The Human Body Louse Genome Consortium"/>
            <person name="Kirkness E."/>
            <person name="Walenz B."/>
            <person name="Hass B."/>
            <person name="Bruggner R."/>
            <person name="Strausberg R."/>
        </authorList>
    </citation>
    <scope>NUCLEOTIDE SEQUENCE</scope>
    <source>
        <strain evidence="1">USDA</strain>
    </source>
</reference>
<dbReference type="EnsemblMetazoa" id="PHUM037800-RA">
    <property type="protein sequence ID" value="PHUM037800-PA"/>
    <property type="gene ID" value="PHUM037800"/>
</dbReference>
<dbReference type="OrthoDB" id="7760980at2759"/>
<reference evidence="2" key="3">
    <citation type="submission" date="2021-02" db="UniProtKB">
        <authorList>
            <consortium name="EnsemblMetazoa"/>
        </authorList>
    </citation>
    <scope>IDENTIFICATION</scope>
    <source>
        <strain evidence="2">USDA</strain>
    </source>
</reference>
<dbReference type="AlphaFoldDB" id="E0VAH0"/>
<keyword evidence="3" id="KW-1185">Reference proteome</keyword>
<dbReference type="CTD" id="8232427"/>